<proteinExistence type="predicted"/>
<protein>
    <submittedName>
        <fullName evidence="1">Uncharacterized protein</fullName>
    </submittedName>
</protein>
<comment type="caution">
    <text evidence="1">The sequence shown here is derived from an EMBL/GenBank/DDBJ whole genome shotgun (WGS) entry which is preliminary data.</text>
</comment>
<dbReference type="EMBL" id="LJIX01000006">
    <property type="protein sequence ID" value="KQL18372.1"/>
    <property type="molecule type" value="Genomic_DNA"/>
</dbReference>
<dbReference type="Proteomes" id="UP000050996">
    <property type="component" value="Unassembled WGS sequence"/>
</dbReference>
<dbReference type="AlphaFoldDB" id="A0A0Q3SG80"/>
<sequence>MNAIFLHFCGEDLLLLGWFTEVKYWISIFSYALPNLANLGLSRAMQLSQYEFILEKGPNWMILE</sequence>
<gene>
    <name evidence="1" type="ORF">AN957_07155</name>
</gene>
<evidence type="ECO:0000313" key="1">
    <source>
        <dbReference type="EMBL" id="KQL18372.1"/>
    </source>
</evidence>
<accession>A0A0Q3SG80</accession>
<reference evidence="1 2" key="1">
    <citation type="submission" date="2015-09" db="EMBL/GenBank/DDBJ databases">
        <title>Genome sequencing project for genomic taxonomy and phylogenomics of Bacillus-like bacteria.</title>
        <authorList>
            <person name="Liu B."/>
            <person name="Wang J."/>
            <person name="Zhu Y."/>
            <person name="Liu G."/>
            <person name="Chen Q."/>
            <person name="Chen Z."/>
            <person name="Lan J."/>
            <person name="Che J."/>
            <person name="Ge C."/>
            <person name="Shi H."/>
            <person name="Pan Z."/>
            <person name="Liu X."/>
        </authorList>
    </citation>
    <scope>NUCLEOTIDE SEQUENCE [LARGE SCALE GENOMIC DNA]</scope>
    <source>
        <strain evidence="1 2">FJAT-18043</strain>
    </source>
</reference>
<name>A0A0Q3SG80_9BACI</name>
<evidence type="ECO:0000313" key="2">
    <source>
        <dbReference type="Proteomes" id="UP000050996"/>
    </source>
</evidence>
<dbReference type="RefSeq" id="WP_056683122.1">
    <property type="nucleotide sequence ID" value="NZ_LJIX01000006.1"/>
</dbReference>
<organism evidence="1 2">
    <name type="scientific">Cytobacillus solani</name>
    <dbReference type="NCBI Taxonomy" id="1637975"/>
    <lineage>
        <taxon>Bacteria</taxon>
        <taxon>Bacillati</taxon>
        <taxon>Bacillota</taxon>
        <taxon>Bacilli</taxon>
        <taxon>Bacillales</taxon>
        <taxon>Bacillaceae</taxon>
        <taxon>Cytobacillus</taxon>
    </lineage>
</organism>
<dbReference type="PATRIC" id="fig|1637975.4.peg.1149"/>
<keyword evidence="2" id="KW-1185">Reference proteome</keyword>